<dbReference type="AlphaFoldDB" id="A0A512BZ30"/>
<reference evidence="6 7" key="1">
    <citation type="submission" date="2019-07" db="EMBL/GenBank/DDBJ databases">
        <title>Whole genome shotgun sequence of Microvirga aerophila NBRC 106136.</title>
        <authorList>
            <person name="Hosoyama A."/>
            <person name="Uohara A."/>
            <person name="Ohji S."/>
            <person name="Ichikawa N."/>
        </authorList>
    </citation>
    <scope>NUCLEOTIDE SEQUENCE [LARGE SCALE GENOMIC DNA]</scope>
    <source>
        <strain evidence="6 7">NBRC 106136</strain>
    </source>
</reference>
<dbReference type="PANTHER" id="PTHR42788:SF13">
    <property type="entry name" value="ALIPHATIC SULFONATES IMPORT ATP-BINDING PROTEIN SSUB"/>
    <property type="match status" value="1"/>
</dbReference>
<evidence type="ECO:0000313" key="7">
    <source>
        <dbReference type="Proteomes" id="UP000321085"/>
    </source>
</evidence>
<comment type="similarity">
    <text evidence="1">Belongs to the ABC transporter superfamily.</text>
</comment>
<dbReference type="InterPro" id="IPR017871">
    <property type="entry name" value="ABC_transporter-like_CS"/>
</dbReference>
<keyword evidence="4 6" id="KW-0067">ATP-binding</keyword>
<dbReference type="SMART" id="SM00382">
    <property type="entry name" value="AAA"/>
    <property type="match status" value="1"/>
</dbReference>
<name>A0A512BZ30_9HYPH</name>
<dbReference type="CDD" id="cd03293">
    <property type="entry name" value="ABC_NrtD_SsuB_transporters"/>
    <property type="match status" value="1"/>
</dbReference>
<organism evidence="6 7">
    <name type="scientific">Microvirga aerophila</name>
    <dbReference type="NCBI Taxonomy" id="670291"/>
    <lineage>
        <taxon>Bacteria</taxon>
        <taxon>Pseudomonadati</taxon>
        <taxon>Pseudomonadota</taxon>
        <taxon>Alphaproteobacteria</taxon>
        <taxon>Hyphomicrobiales</taxon>
        <taxon>Methylobacteriaceae</taxon>
        <taxon>Microvirga</taxon>
    </lineage>
</organism>
<dbReference type="Gene3D" id="3.40.50.300">
    <property type="entry name" value="P-loop containing nucleotide triphosphate hydrolases"/>
    <property type="match status" value="1"/>
</dbReference>
<dbReference type="PROSITE" id="PS50893">
    <property type="entry name" value="ABC_TRANSPORTER_2"/>
    <property type="match status" value="1"/>
</dbReference>
<dbReference type="InterPro" id="IPR003439">
    <property type="entry name" value="ABC_transporter-like_ATP-bd"/>
</dbReference>
<dbReference type="InterPro" id="IPR027417">
    <property type="entry name" value="P-loop_NTPase"/>
</dbReference>
<dbReference type="Proteomes" id="UP000321085">
    <property type="component" value="Unassembled WGS sequence"/>
</dbReference>
<accession>A0A512BZ30</accession>
<dbReference type="Pfam" id="PF00005">
    <property type="entry name" value="ABC_tran"/>
    <property type="match status" value="1"/>
</dbReference>
<dbReference type="GO" id="GO:0005524">
    <property type="term" value="F:ATP binding"/>
    <property type="evidence" value="ECO:0007669"/>
    <property type="project" value="UniProtKB-KW"/>
</dbReference>
<dbReference type="InterPro" id="IPR050166">
    <property type="entry name" value="ABC_transporter_ATP-bind"/>
</dbReference>
<dbReference type="PROSITE" id="PS00211">
    <property type="entry name" value="ABC_TRANSPORTER_1"/>
    <property type="match status" value="1"/>
</dbReference>
<feature type="domain" description="ABC transporter" evidence="5">
    <location>
        <begin position="22"/>
        <end position="253"/>
    </location>
</feature>
<dbReference type="GO" id="GO:0016887">
    <property type="term" value="F:ATP hydrolysis activity"/>
    <property type="evidence" value="ECO:0007669"/>
    <property type="project" value="InterPro"/>
</dbReference>
<proteinExistence type="inferred from homology"/>
<keyword evidence="3" id="KW-0547">Nucleotide-binding</keyword>
<evidence type="ECO:0000313" key="6">
    <source>
        <dbReference type="EMBL" id="GEO17211.1"/>
    </source>
</evidence>
<gene>
    <name evidence="6" type="ORF">MAE02_49070</name>
</gene>
<dbReference type="SUPFAM" id="SSF52540">
    <property type="entry name" value="P-loop containing nucleoside triphosphate hydrolases"/>
    <property type="match status" value="1"/>
</dbReference>
<protein>
    <submittedName>
        <fullName evidence="6">ABC transporter ATP-binding protein</fullName>
    </submittedName>
</protein>
<evidence type="ECO:0000256" key="1">
    <source>
        <dbReference type="ARBA" id="ARBA00005417"/>
    </source>
</evidence>
<sequence length="272" mass="29827">MAVLSMPGDADSSVGLTGRPVYELRGVSKTFAKRNVQALDKVDLTLREGTFSAIIGPSGCGKSTLLKIMAGLQPPSSGSVILQGRPVLGPRRDIGMMFQQATLFPWRTTIENIVLPIEIRDGKAAARAKYDQARQLIDLVGLKGFETVYPGELSGGMAQRAAICRMLITEPAVLLLDEPFSALDELSRDFMNMELQRICLERSATSFLVTHSIPEAVILSDIVYVMSPRPGRFVEAITVDIPWPRTLDMMTDPRFGALVHRIRGHLDKGAFQ</sequence>
<evidence type="ECO:0000256" key="4">
    <source>
        <dbReference type="ARBA" id="ARBA00022840"/>
    </source>
</evidence>
<evidence type="ECO:0000256" key="3">
    <source>
        <dbReference type="ARBA" id="ARBA00022741"/>
    </source>
</evidence>
<evidence type="ECO:0000259" key="5">
    <source>
        <dbReference type="PROSITE" id="PS50893"/>
    </source>
</evidence>
<dbReference type="PANTHER" id="PTHR42788">
    <property type="entry name" value="TAURINE IMPORT ATP-BINDING PROTEIN-RELATED"/>
    <property type="match status" value="1"/>
</dbReference>
<comment type="caution">
    <text evidence="6">The sequence shown here is derived from an EMBL/GenBank/DDBJ whole genome shotgun (WGS) entry which is preliminary data.</text>
</comment>
<keyword evidence="2" id="KW-0813">Transport</keyword>
<keyword evidence="7" id="KW-1185">Reference proteome</keyword>
<evidence type="ECO:0000256" key="2">
    <source>
        <dbReference type="ARBA" id="ARBA00022448"/>
    </source>
</evidence>
<dbReference type="EMBL" id="BJYU01000095">
    <property type="protein sequence ID" value="GEO17211.1"/>
    <property type="molecule type" value="Genomic_DNA"/>
</dbReference>
<dbReference type="InterPro" id="IPR003593">
    <property type="entry name" value="AAA+_ATPase"/>
</dbReference>